<dbReference type="EMBL" id="JAIOIV010000151">
    <property type="protein sequence ID" value="MBZ0158438.1"/>
    <property type="molecule type" value="Genomic_DNA"/>
</dbReference>
<reference evidence="1" key="2">
    <citation type="submission" date="2021-08" db="EMBL/GenBank/DDBJ databases">
        <authorList>
            <person name="Dalcin Martins P."/>
        </authorList>
    </citation>
    <scope>NUCLEOTIDE SEQUENCE</scope>
    <source>
        <strain evidence="1">MAG_39</strain>
    </source>
</reference>
<dbReference type="AlphaFoldDB" id="A0A953M3X1"/>
<evidence type="ECO:0000313" key="2">
    <source>
        <dbReference type="Proteomes" id="UP000705867"/>
    </source>
</evidence>
<proteinExistence type="predicted"/>
<protein>
    <submittedName>
        <fullName evidence="1">Uncharacterized protein</fullName>
    </submittedName>
</protein>
<reference evidence="1" key="1">
    <citation type="journal article" date="2021" name="bioRxiv">
        <title>Unraveling nitrogen, sulfur and carbon metabolic pathways and microbial community transcriptional responses to substrate deprivation and toxicity stresses in a bioreactor mimicking anoxic brackish coastal sediment conditions.</title>
        <authorList>
            <person name="Martins P.D."/>
            <person name="Echeveste M.J."/>
            <person name="Arshad A."/>
            <person name="Kurth J."/>
            <person name="Ouboter H."/>
            <person name="Jetten M.S.M."/>
            <person name="Welte C.U."/>
        </authorList>
    </citation>
    <scope>NUCLEOTIDE SEQUENCE</scope>
    <source>
        <strain evidence="1">MAG_39</strain>
    </source>
</reference>
<evidence type="ECO:0000313" key="1">
    <source>
        <dbReference type="EMBL" id="MBZ0158438.1"/>
    </source>
</evidence>
<comment type="caution">
    <text evidence="1">The sequence shown here is derived from an EMBL/GenBank/DDBJ whole genome shotgun (WGS) entry which is preliminary data.</text>
</comment>
<sequence length="239" mass="27101">MNTLIRDDLHFVVSRLPKDIRNVMQKHRIFLAGGFIRATIAGEKPSDIDLFGGLKESLRIIALELSNSRKGKLHETQNAYTVLAPPRIPVQFITRWLYLSPELLVESFDFTIAQACIWFDGEKWHSMCSDRFYPDLAARRLYYTAPERHEDAGDSMLRLRKFLSKGYTIQASSMAAVIARLVRGVDFEHLREIAGKEAALGKALTNLLREVDPLTVIDGIEIVDEHEVEPARANHEEGA</sequence>
<name>A0A953M3X1_9BACT</name>
<organism evidence="1 2">
    <name type="scientific">Candidatus Nitrobium versatile</name>
    <dbReference type="NCBI Taxonomy" id="2884831"/>
    <lineage>
        <taxon>Bacteria</taxon>
        <taxon>Pseudomonadati</taxon>
        <taxon>Nitrospirota</taxon>
        <taxon>Nitrospiria</taxon>
        <taxon>Nitrospirales</taxon>
        <taxon>Nitrospiraceae</taxon>
        <taxon>Candidatus Nitrobium</taxon>
    </lineage>
</organism>
<dbReference type="Pfam" id="PF26128">
    <property type="entry name" value="Gad2"/>
    <property type="match status" value="1"/>
</dbReference>
<dbReference type="Proteomes" id="UP000705867">
    <property type="component" value="Unassembled WGS sequence"/>
</dbReference>
<accession>A0A953M3X1</accession>
<gene>
    <name evidence="1" type="ORF">K8I29_19745</name>
</gene>